<keyword evidence="2" id="KW-0067">ATP-binding</keyword>
<dbReference type="EMBL" id="CP007783">
    <property type="protein sequence ID" value="AIO33838.1"/>
    <property type="molecule type" value="Genomic_DNA"/>
</dbReference>
<accession>A0AAN0RU45</accession>
<proteinExistence type="predicted"/>
<keyword evidence="3" id="KW-1185">Reference proteome</keyword>
<reference evidence="2 3" key="1">
    <citation type="submission" date="2014-05" db="EMBL/GenBank/DDBJ databases">
        <authorList>
            <person name="Bishop-Lilly K.A."/>
            <person name="Broomall S.M."/>
            <person name="Chain P.S."/>
            <person name="Chertkov O."/>
            <person name="Coyne S.R."/>
            <person name="Daligault H.E."/>
            <person name="Davenport K.W."/>
            <person name="Erkkila T."/>
            <person name="Frey K.G."/>
            <person name="Gibbons H.S."/>
            <person name="Gu W."/>
            <person name="Jaissle J."/>
            <person name="Johnson S.L."/>
            <person name="Koroleva G.I."/>
            <person name="Ladner J.T."/>
            <person name="Lo C.-C."/>
            <person name="Minogue T.D."/>
            <person name="Munk C."/>
            <person name="Palacios G.F."/>
            <person name="Redden C.L."/>
            <person name="Rosenzweig C.N."/>
            <person name="Scholz M.B."/>
            <person name="Teshima H."/>
            <person name="Xu Y."/>
        </authorList>
    </citation>
    <scope>NUCLEOTIDE SEQUENCE [LARGE SCALE GENOMIC DNA]</scope>
    <source>
        <strain evidence="2 3">DDS 22E-1</strain>
    </source>
</reference>
<dbReference type="Proteomes" id="UP000029413">
    <property type="component" value="Chromosome 1"/>
</dbReference>
<evidence type="ECO:0000313" key="2">
    <source>
        <dbReference type="EMBL" id="AIO33838.1"/>
    </source>
</evidence>
<feature type="compositionally biased region" description="Basic residues" evidence="1">
    <location>
        <begin position="118"/>
        <end position="128"/>
    </location>
</feature>
<protein>
    <submittedName>
        <fullName evidence="2">ABC transporter, ATP-binding domain protein</fullName>
    </submittedName>
</protein>
<dbReference type="KEGG" id="bcen:DM39_226"/>
<feature type="region of interest" description="Disordered" evidence="1">
    <location>
        <begin position="1"/>
        <end position="87"/>
    </location>
</feature>
<evidence type="ECO:0000313" key="3">
    <source>
        <dbReference type="Proteomes" id="UP000029413"/>
    </source>
</evidence>
<feature type="region of interest" description="Disordered" evidence="1">
    <location>
        <begin position="118"/>
        <end position="205"/>
    </location>
</feature>
<name>A0AAN0RU45_9BURK</name>
<keyword evidence="2" id="KW-0547">Nucleotide-binding</keyword>
<organism evidence="2 3">
    <name type="scientific">Burkholderia cenocepacia</name>
    <dbReference type="NCBI Taxonomy" id="95486"/>
    <lineage>
        <taxon>Bacteria</taxon>
        <taxon>Pseudomonadati</taxon>
        <taxon>Pseudomonadota</taxon>
        <taxon>Betaproteobacteria</taxon>
        <taxon>Burkholderiales</taxon>
        <taxon>Burkholderiaceae</taxon>
        <taxon>Burkholderia</taxon>
        <taxon>Burkholderia cepacia complex</taxon>
    </lineage>
</organism>
<feature type="compositionally biased region" description="Low complexity" evidence="1">
    <location>
        <begin position="7"/>
        <end position="27"/>
    </location>
</feature>
<feature type="compositionally biased region" description="Basic and acidic residues" evidence="1">
    <location>
        <begin position="47"/>
        <end position="56"/>
    </location>
</feature>
<dbReference type="AlphaFoldDB" id="A0AAN0RU45"/>
<sequence>MLRGRTKPMPAARRPAARTRATAPCRKPGGGLKKLKIDRSSIPSVTRDARTQKDETGSQGRPGGTRALTMRDNGQRGPAGSETSLAGITRIGCEGSFSASPRHVWTALEAPLFRRRPLDHKSGKRRKLSPCGKFAVGLRRSGTMPAGRPRERPVAASPPALKCLLRRAGHHPDARRRSSTSSGMPYRGARPASPGPRAGYSSGST</sequence>
<evidence type="ECO:0000256" key="1">
    <source>
        <dbReference type="SAM" id="MobiDB-lite"/>
    </source>
</evidence>
<dbReference type="GO" id="GO:0005524">
    <property type="term" value="F:ATP binding"/>
    <property type="evidence" value="ECO:0007669"/>
    <property type="project" value="UniProtKB-KW"/>
</dbReference>
<gene>
    <name evidence="2" type="ORF">DM39_226</name>
</gene>